<gene>
    <name evidence="10" type="ORF">NB231_03405</name>
</gene>
<evidence type="ECO:0000256" key="3">
    <source>
        <dbReference type="ARBA" id="ARBA00022448"/>
    </source>
</evidence>
<dbReference type="InterPro" id="IPR002490">
    <property type="entry name" value="V-ATPase_116kDa_su"/>
</dbReference>
<keyword evidence="4 9" id="KW-0812">Transmembrane</keyword>
<reference evidence="10 11" key="1">
    <citation type="submission" date="2006-02" db="EMBL/GenBank/DDBJ databases">
        <authorList>
            <person name="Waterbury J."/>
            <person name="Ferriera S."/>
            <person name="Johnson J."/>
            <person name="Kravitz S."/>
            <person name="Halpern A."/>
            <person name="Remington K."/>
            <person name="Beeson K."/>
            <person name="Tran B."/>
            <person name="Rogers Y.-H."/>
            <person name="Friedman R."/>
            <person name="Venter J.C."/>
        </authorList>
    </citation>
    <scope>NUCLEOTIDE SEQUENCE [LARGE SCALE GENOMIC DNA]</scope>
    <source>
        <strain evidence="10 11">Nb-231</strain>
    </source>
</reference>
<dbReference type="eggNOG" id="COG1269">
    <property type="taxonomic scope" value="Bacteria"/>
</dbReference>
<name>A4BRC2_9GAMM</name>
<dbReference type="PANTHER" id="PTHR11629">
    <property type="entry name" value="VACUOLAR PROTON ATPASES"/>
    <property type="match status" value="1"/>
</dbReference>
<dbReference type="GO" id="GO:0046961">
    <property type="term" value="F:proton-transporting ATPase activity, rotational mechanism"/>
    <property type="evidence" value="ECO:0007669"/>
    <property type="project" value="InterPro"/>
</dbReference>
<feature type="transmembrane region" description="Helical" evidence="9">
    <location>
        <begin position="311"/>
        <end position="338"/>
    </location>
</feature>
<evidence type="ECO:0000313" key="10">
    <source>
        <dbReference type="EMBL" id="EAR21744.1"/>
    </source>
</evidence>
<dbReference type="HOGENOM" id="CLU_025558_1_1_6"/>
<evidence type="ECO:0000256" key="1">
    <source>
        <dbReference type="ARBA" id="ARBA00004141"/>
    </source>
</evidence>
<feature type="transmembrane region" description="Helical" evidence="9">
    <location>
        <begin position="501"/>
        <end position="522"/>
    </location>
</feature>
<keyword evidence="8" id="KW-0175">Coiled coil</keyword>
<dbReference type="GO" id="GO:0016471">
    <property type="term" value="C:vacuolar proton-transporting V-type ATPase complex"/>
    <property type="evidence" value="ECO:0007669"/>
    <property type="project" value="TreeGrafter"/>
</dbReference>
<dbReference type="OrthoDB" id="9803814at2"/>
<sequence length="593" mass="65095">MSIVALRRVSLIGSRGDKEAVLTALQTLGVLHLIALGAGGEPDSDTPSPGAPHKALLYLLGCPVKRHQVPDDAGFDRQTIVHQALENQRLSRDVEDSIEFVRRRLDDLKPWGDFEFPPLTELADHRLWFYEVPNYKRRQLAAVTLPWQEVHRDNRNSYIAVIARDEPPADAMPVPRTHTGSVPRPALRAELQSLNVRLDELAAEREALTRWIHRLHRDLARAEDAASLAQAQRITWDDDAVFAVQGWAPATVLPDIRALAEREGAVLLDEPVTPEAEPPTLLANDERTAGGEEVVRFYQMPGYRSWDPSRVIFFSFAVFFAMILADAGYALGLAAVLLLTAPRLARSRSGRRLRNMGFALVACSLAYGVASGSYFGWAPPPQSWLGRLKLFDVNDFGQMMQLSVAVGLAHLIIANAIVAWQHRRHSAALAPLGWIVALIAATLIYFEVPGGGLALALGLAAVAVFSDTRPIRRPLDLLWRAGGGLYGLTRSTKAFGDVLSYLRLFALGLATASLAVTFNRLAVEAATAVPEFGVLLFVLILVAGHALNFVLAVVSGVVHGLRLNVIEFYNWGISEEGYPFKPFVKTETGQWSN</sequence>
<dbReference type="GO" id="GO:0033179">
    <property type="term" value="C:proton-transporting V-type ATPase, V0 domain"/>
    <property type="evidence" value="ECO:0007669"/>
    <property type="project" value="InterPro"/>
</dbReference>
<keyword evidence="3" id="KW-0813">Transport</keyword>
<feature type="transmembrane region" description="Helical" evidence="9">
    <location>
        <begin position="358"/>
        <end position="378"/>
    </location>
</feature>
<evidence type="ECO:0000256" key="2">
    <source>
        <dbReference type="ARBA" id="ARBA00009904"/>
    </source>
</evidence>
<feature type="transmembrane region" description="Helical" evidence="9">
    <location>
        <begin position="534"/>
        <end position="558"/>
    </location>
</feature>
<feature type="transmembrane region" description="Helical" evidence="9">
    <location>
        <begin position="398"/>
        <end position="420"/>
    </location>
</feature>
<accession>A4BRC2</accession>
<evidence type="ECO:0000256" key="9">
    <source>
        <dbReference type="SAM" id="Phobius"/>
    </source>
</evidence>
<feature type="transmembrane region" description="Helical" evidence="9">
    <location>
        <begin position="452"/>
        <end position="471"/>
    </location>
</feature>
<feature type="transmembrane region" description="Helical" evidence="9">
    <location>
        <begin position="427"/>
        <end position="446"/>
    </location>
</feature>
<keyword evidence="6" id="KW-0406">Ion transport</keyword>
<comment type="similarity">
    <text evidence="2">Belongs to the V-ATPase 116 kDa subunit family.</text>
</comment>
<dbReference type="STRING" id="314278.NB231_03405"/>
<protein>
    <submittedName>
        <fullName evidence="10">Putative V-type Na+ ATP synthase subunit I</fullName>
    </submittedName>
</protein>
<keyword evidence="7 9" id="KW-0472">Membrane</keyword>
<dbReference type="EMBL" id="AAOF01000006">
    <property type="protein sequence ID" value="EAR21744.1"/>
    <property type="molecule type" value="Genomic_DNA"/>
</dbReference>
<dbReference type="GO" id="GO:0007035">
    <property type="term" value="P:vacuolar acidification"/>
    <property type="evidence" value="ECO:0007669"/>
    <property type="project" value="TreeGrafter"/>
</dbReference>
<keyword evidence="11" id="KW-1185">Reference proteome</keyword>
<evidence type="ECO:0000256" key="4">
    <source>
        <dbReference type="ARBA" id="ARBA00022692"/>
    </source>
</evidence>
<evidence type="ECO:0000256" key="8">
    <source>
        <dbReference type="SAM" id="Coils"/>
    </source>
</evidence>
<keyword evidence="5 9" id="KW-1133">Transmembrane helix</keyword>
<feature type="coiled-coil region" evidence="8">
    <location>
        <begin position="184"/>
        <end position="232"/>
    </location>
</feature>
<dbReference type="PANTHER" id="PTHR11629:SF63">
    <property type="entry name" value="V-TYPE PROTON ATPASE SUBUNIT A"/>
    <property type="match status" value="1"/>
</dbReference>
<dbReference type="AlphaFoldDB" id="A4BRC2"/>
<dbReference type="Proteomes" id="UP000003374">
    <property type="component" value="Unassembled WGS sequence"/>
</dbReference>
<comment type="caution">
    <text evidence="10">The sequence shown here is derived from an EMBL/GenBank/DDBJ whole genome shotgun (WGS) entry which is preliminary data.</text>
</comment>
<dbReference type="GO" id="GO:0051117">
    <property type="term" value="F:ATPase binding"/>
    <property type="evidence" value="ECO:0007669"/>
    <property type="project" value="TreeGrafter"/>
</dbReference>
<proteinExistence type="inferred from homology"/>
<evidence type="ECO:0000256" key="6">
    <source>
        <dbReference type="ARBA" id="ARBA00023065"/>
    </source>
</evidence>
<organism evidence="10 11">
    <name type="scientific">Nitrococcus mobilis Nb-231</name>
    <dbReference type="NCBI Taxonomy" id="314278"/>
    <lineage>
        <taxon>Bacteria</taxon>
        <taxon>Pseudomonadati</taxon>
        <taxon>Pseudomonadota</taxon>
        <taxon>Gammaproteobacteria</taxon>
        <taxon>Chromatiales</taxon>
        <taxon>Ectothiorhodospiraceae</taxon>
        <taxon>Nitrococcus</taxon>
    </lineage>
</organism>
<evidence type="ECO:0000256" key="7">
    <source>
        <dbReference type="ARBA" id="ARBA00023136"/>
    </source>
</evidence>
<comment type="subcellular location">
    <subcellularLocation>
        <location evidence="1">Membrane</location>
        <topology evidence="1">Multi-pass membrane protein</topology>
    </subcellularLocation>
</comment>
<evidence type="ECO:0000256" key="5">
    <source>
        <dbReference type="ARBA" id="ARBA00022989"/>
    </source>
</evidence>
<dbReference type="RefSeq" id="WP_004999732.1">
    <property type="nucleotide sequence ID" value="NZ_CH672427.1"/>
</dbReference>
<evidence type="ECO:0000313" key="11">
    <source>
        <dbReference type="Proteomes" id="UP000003374"/>
    </source>
</evidence>